<dbReference type="PANTHER" id="PTHR11208:SF45">
    <property type="entry name" value="SPLICING FACTOR 1"/>
    <property type="match status" value="1"/>
</dbReference>
<dbReference type="EMBL" id="CAJMWW010000077">
    <property type="protein sequence ID" value="CAE6423340.1"/>
    <property type="molecule type" value="Genomic_DNA"/>
</dbReference>
<evidence type="ECO:0000259" key="20">
    <source>
        <dbReference type="PROSITE" id="PS51686"/>
    </source>
</evidence>
<dbReference type="Pfam" id="PF01189">
    <property type="entry name" value="Methyltr_RsmB-F"/>
    <property type="match status" value="1"/>
</dbReference>
<protein>
    <recommendedName>
        <fullName evidence="3">Branchpoint-bridging protein</fullName>
    </recommendedName>
</protein>
<dbReference type="Pfam" id="PF21148">
    <property type="entry name" value="NSUN5_fdxn-like"/>
    <property type="match status" value="1"/>
</dbReference>
<dbReference type="SUPFAM" id="SSF54791">
    <property type="entry name" value="Eukaryotic type KH-domain (KH-domain type I)"/>
    <property type="match status" value="1"/>
</dbReference>
<evidence type="ECO:0000256" key="15">
    <source>
        <dbReference type="PROSITE-ProRule" id="PRU00047"/>
    </source>
</evidence>
<gene>
    <name evidence="21" type="ORF">RDB_LOCUS49213</name>
</gene>
<dbReference type="Gene3D" id="3.30.1370.10">
    <property type="entry name" value="K Homology domain, type 1"/>
    <property type="match status" value="1"/>
</dbReference>
<evidence type="ECO:0000256" key="9">
    <source>
        <dbReference type="ARBA" id="ARBA00022771"/>
    </source>
</evidence>
<evidence type="ECO:0000256" key="1">
    <source>
        <dbReference type="ARBA" id="ARBA00004123"/>
    </source>
</evidence>
<dbReference type="InterPro" id="IPR048889">
    <property type="entry name" value="NSUN5_RCM1_N"/>
</dbReference>
<evidence type="ECO:0000256" key="8">
    <source>
        <dbReference type="ARBA" id="ARBA00022723"/>
    </source>
</evidence>
<feature type="compositionally biased region" description="Polar residues" evidence="18">
    <location>
        <begin position="462"/>
        <end position="475"/>
    </location>
</feature>
<dbReference type="InterPro" id="IPR023267">
    <property type="entry name" value="RCMT"/>
</dbReference>
<evidence type="ECO:0000256" key="2">
    <source>
        <dbReference type="ARBA" id="ARBA00010382"/>
    </source>
</evidence>
<feature type="domain" description="SAM-dependent MTase RsmB/NOP-type" evidence="20">
    <location>
        <begin position="127"/>
        <end position="443"/>
    </location>
</feature>
<dbReference type="GO" id="GO:0005829">
    <property type="term" value="C:cytosol"/>
    <property type="evidence" value="ECO:0007669"/>
    <property type="project" value="UniProtKB-ARBA"/>
</dbReference>
<dbReference type="GO" id="GO:0000243">
    <property type="term" value="C:commitment complex"/>
    <property type="evidence" value="ECO:0007669"/>
    <property type="project" value="UniProtKB-ARBA"/>
</dbReference>
<dbReference type="AlphaFoldDB" id="A0A8H2XDG9"/>
<evidence type="ECO:0000256" key="12">
    <source>
        <dbReference type="ARBA" id="ARBA00023187"/>
    </source>
</evidence>
<dbReference type="GO" id="GO:0008173">
    <property type="term" value="F:RNA methyltransferase activity"/>
    <property type="evidence" value="ECO:0007669"/>
    <property type="project" value="InterPro"/>
</dbReference>
<dbReference type="Pfam" id="PF00098">
    <property type="entry name" value="zf-CCHC"/>
    <property type="match status" value="2"/>
</dbReference>
<dbReference type="Pfam" id="PF21153">
    <property type="entry name" value="NSUN5_N"/>
    <property type="match status" value="1"/>
</dbReference>
<evidence type="ECO:0000313" key="21">
    <source>
        <dbReference type="EMBL" id="CAE6423340.1"/>
    </source>
</evidence>
<dbReference type="Proteomes" id="UP000663841">
    <property type="component" value="Unassembled WGS sequence"/>
</dbReference>
<keyword evidence="10" id="KW-0862">Zinc</keyword>
<comment type="similarity">
    <text evidence="2">Belongs to the BBP/SF1 family.</text>
</comment>
<dbReference type="SUPFAM" id="SSF53335">
    <property type="entry name" value="S-adenosyl-L-methionine-dependent methyltransferases"/>
    <property type="match status" value="1"/>
</dbReference>
<dbReference type="GO" id="GO:0000398">
    <property type="term" value="P:mRNA splicing, via spliceosome"/>
    <property type="evidence" value="ECO:0007669"/>
    <property type="project" value="UniProtKB-ARBA"/>
</dbReference>
<dbReference type="PROSITE" id="PS50158">
    <property type="entry name" value="ZF_CCHC"/>
    <property type="match status" value="1"/>
</dbReference>
<name>A0A8H2XDG9_9AGAM</name>
<evidence type="ECO:0000256" key="10">
    <source>
        <dbReference type="ARBA" id="ARBA00022833"/>
    </source>
</evidence>
<dbReference type="CDD" id="cd02395">
    <property type="entry name" value="KH-I_BBP"/>
    <property type="match status" value="1"/>
</dbReference>
<evidence type="ECO:0000256" key="3">
    <source>
        <dbReference type="ARBA" id="ARBA00017984"/>
    </source>
</evidence>
<dbReference type="FunFam" id="3.30.1370.10:FF:000024">
    <property type="entry name" value="Branchpoint-bridging protein-like protein"/>
    <property type="match status" value="1"/>
</dbReference>
<dbReference type="Pfam" id="PF22675">
    <property type="entry name" value="KH-I_KHDC4-BBP"/>
    <property type="match status" value="1"/>
</dbReference>
<dbReference type="SMART" id="SM00322">
    <property type="entry name" value="KH"/>
    <property type="match status" value="1"/>
</dbReference>
<feature type="region of interest" description="Disordered" evidence="18">
    <location>
        <begin position="460"/>
        <end position="518"/>
    </location>
</feature>
<keyword evidence="9 15" id="KW-0863">Zinc-finger</keyword>
<evidence type="ECO:0000256" key="4">
    <source>
        <dbReference type="ARBA" id="ARBA00022603"/>
    </source>
</evidence>
<dbReference type="InterPro" id="IPR032570">
    <property type="entry name" value="SF1-HH"/>
</dbReference>
<evidence type="ECO:0000259" key="19">
    <source>
        <dbReference type="PROSITE" id="PS50158"/>
    </source>
</evidence>
<dbReference type="InterPro" id="IPR001678">
    <property type="entry name" value="MeTrfase_RsmB-F_NOP2_dom"/>
</dbReference>
<reference evidence="21" key="1">
    <citation type="submission" date="2021-01" db="EMBL/GenBank/DDBJ databases">
        <authorList>
            <person name="Kaushik A."/>
        </authorList>
    </citation>
    <scope>NUCLEOTIDE SEQUENCE</scope>
    <source>
        <strain evidence="21">AG3-T5</strain>
    </source>
</reference>
<evidence type="ECO:0000256" key="17">
    <source>
        <dbReference type="PROSITE-ProRule" id="PRU01023"/>
    </source>
</evidence>
<feature type="active site" description="Nucleophile" evidence="17">
    <location>
        <position position="365"/>
    </location>
</feature>
<feature type="binding site" evidence="17">
    <location>
        <position position="261"/>
    </location>
    <ligand>
        <name>S-adenosyl-L-methionine</name>
        <dbReference type="ChEBI" id="CHEBI:59789"/>
    </ligand>
</feature>
<evidence type="ECO:0000313" key="22">
    <source>
        <dbReference type="Proteomes" id="UP000663841"/>
    </source>
</evidence>
<dbReference type="GO" id="GO:0048024">
    <property type="term" value="P:regulation of mRNA splicing, via spliceosome"/>
    <property type="evidence" value="ECO:0007669"/>
    <property type="project" value="TreeGrafter"/>
</dbReference>
<comment type="subcellular location">
    <subcellularLocation>
        <location evidence="1">Nucleus</location>
    </subcellularLocation>
</comment>
<feature type="binding site" evidence="17">
    <location>
        <position position="308"/>
    </location>
    <ligand>
        <name>S-adenosyl-L-methionine</name>
        <dbReference type="ChEBI" id="CHEBI:59789"/>
    </ligand>
</feature>
<keyword evidence="8" id="KW-0479">Metal-binding</keyword>
<comment type="function">
    <text evidence="14">Necessary for the splicing of pre-mRNA. Has a role in the recognition of the branch site (5'-UACUAAC-3'), the pyrimidine tract and the 3'-splice site at the 3'-end of introns.</text>
</comment>
<organism evidence="21 22">
    <name type="scientific">Rhizoctonia solani</name>
    <dbReference type="NCBI Taxonomy" id="456999"/>
    <lineage>
        <taxon>Eukaryota</taxon>
        <taxon>Fungi</taxon>
        <taxon>Dikarya</taxon>
        <taxon>Basidiomycota</taxon>
        <taxon>Agaricomycotina</taxon>
        <taxon>Agaricomycetes</taxon>
        <taxon>Cantharellales</taxon>
        <taxon>Ceratobasidiaceae</taxon>
        <taxon>Rhizoctonia</taxon>
    </lineage>
</organism>
<dbReference type="InterPro" id="IPR036612">
    <property type="entry name" value="KH_dom_type_1_sf"/>
</dbReference>
<keyword evidence="5" id="KW-0507">mRNA processing</keyword>
<evidence type="ECO:0000256" key="7">
    <source>
        <dbReference type="ARBA" id="ARBA00022691"/>
    </source>
</evidence>
<comment type="caution">
    <text evidence="17">Lacks conserved residue(s) required for the propagation of feature annotation.</text>
</comment>
<accession>A0A8H2XDG9</accession>
<evidence type="ECO:0000256" key="5">
    <source>
        <dbReference type="ARBA" id="ARBA00022664"/>
    </source>
</evidence>
<keyword evidence="11 16" id="KW-0694">RNA-binding</keyword>
<dbReference type="Gene3D" id="4.10.60.10">
    <property type="entry name" value="Zinc finger, CCHC-type"/>
    <property type="match status" value="1"/>
</dbReference>
<dbReference type="Gene3D" id="3.30.70.1170">
    <property type="entry name" value="Sun protein, domain 3"/>
    <property type="match status" value="1"/>
</dbReference>
<dbReference type="InterPro" id="IPR045071">
    <property type="entry name" value="BBP-like"/>
</dbReference>
<dbReference type="PROSITE" id="PS51686">
    <property type="entry name" value="SAM_MT_RSMB_NOP"/>
    <property type="match status" value="1"/>
</dbReference>
<evidence type="ECO:0000256" key="14">
    <source>
        <dbReference type="ARBA" id="ARBA00053279"/>
    </source>
</evidence>
<feature type="binding site" evidence="17">
    <location>
        <position position="288"/>
    </location>
    <ligand>
        <name>S-adenosyl-L-methionine</name>
        <dbReference type="ChEBI" id="CHEBI:59789"/>
    </ligand>
</feature>
<dbReference type="InterPro" id="IPR029063">
    <property type="entry name" value="SAM-dependent_MTases_sf"/>
</dbReference>
<dbReference type="Pfam" id="PF16275">
    <property type="entry name" value="SF1-HH"/>
    <property type="match status" value="1"/>
</dbReference>
<dbReference type="InterPro" id="IPR036875">
    <property type="entry name" value="Znf_CCHC_sf"/>
</dbReference>
<feature type="region of interest" description="Disordered" evidence="18">
    <location>
        <begin position="541"/>
        <end position="564"/>
    </location>
</feature>
<evidence type="ECO:0000256" key="16">
    <source>
        <dbReference type="PROSITE-ProRule" id="PRU00117"/>
    </source>
</evidence>
<keyword evidence="6 17" id="KW-0808">Transferase</keyword>
<dbReference type="InterPro" id="IPR049561">
    <property type="entry name" value="NSUN5_7_fdxn-like"/>
</dbReference>
<keyword evidence="4 17" id="KW-0489">Methyltransferase</keyword>
<dbReference type="PRINTS" id="PR02008">
    <property type="entry name" value="RCMTFAMILY"/>
</dbReference>
<dbReference type="GO" id="GO:0008270">
    <property type="term" value="F:zinc ion binding"/>
    <property type="evidence" value="ECO:0007669"/>
    <property type="project" value="UniProtKB-KW"/>
</dbReference>
<keyword evidence="13" id="KW-0539">Nucleus</keyword>
<comment type="caution">
    <text evidence="21">The sequence shown here is derived from an EMBL/GenBank/DDBJ whole genome shotgun (WGS) entry which is preliminary data.</text>
</comment>
<dbReference type="Gene3D" id="6.10.140.1790">
    <property type="match status" value="1"/>
</dbReference>
<dbReference type="SUPFAM" id="SSF57756">
    <property type="entry name" value="Retrovirus zinc finger-like domains"/>
    <property type="match status" value="1"/>
</dbReference>
<dbReference type="InterPro" id="IPR001878">
    <property type="entry name" value="Znf_CCHC"/>
</dbReference>
<evidence type="ECO:0000256" key="6">
    <source>
        <dbReference type="ARBA" id="ARBA00022679"/>
    </source>
</evidence>
<dbReference type="PANTHER" id="PTHR11208">
    <property type="entry name" value="RNA-BINDING PROTEIN RELATED"/>
    <property type="match status" value="1"/>
</dbReference>
<proteinExistence type="inferred from homology"/>
<dbReference type="SMART" id="SM00343">
    <property type="entry name" value="ZnF_C2HC"/>
    <property type="match status" value="2"/>
</dbReference>
<evidence type="ECO:0000256" key="13">
    <source>
        <dbReference type="ARBA" id="ARBA00023242"/>
    </source>
</evidence>
<sequence length="926" mass="101607">MNFYKEAASKIDLIESKKTSVKGCLSLAAPKDRKRLGALIIETLKFKAAIMAIIDATPMMRDERRHIQSKNFAAVLVHDLLFSSGGIQASDGPIKQAINRHKTRLQAELVKLKIRKGVKSNEELAQPDDPRLANIPRYLRVNRNMWTVEEAIRSYTSQGYAVIDGPGLPEKKQFRLDEHVPDLLIFNSEYDLHHDQAYKCGKVIAQDKASCFPAVVLDPPTGDGACVIDATAAPGNKASIFFYTSHISALMGNKGKVLAFERNKRRYKTLQEMLRRAGCQNVVPILGDFLEQDPNDERFRAVTHILLDPSCSGSGIVNRLDYLTQEATTEDNSDSRLDTLAAFQKKMILHASKFPSVERIVYSTCSIHTTENEGVVRDVLSSDELASRGFKIAPRSQVLPKWGRRGLPMELLDSSISEALVRCSPGEDDPGTNGFFVSCFGNKRRFGPAVIEDAPKAEIAQASASSFPRTSTSQDESGHSPRSAAPSEADLPRKRKSRWGDAKSEPVGLPTAISSSGVSQRELDNYAVKIRLDEINRKLQTNSFIPPEAERSPSPPPIYDPHGRRTNTREVRYRKKLEEERVRLVDRAMKSDPNFRPPAEYHQQKKSLRPQDKVYIPVKEFPEINFFGLLVGPRGNSLKKMEKESGAKISIRGKGSVKEGKGRPDAFADDSEEDLHCLVMADSDEKVASCVALINKVIETAASTPEGQNDHKRNQLRELAALNGTLRDDENQICQNCAGVGHRKYDCPEQRNYTANIICRTCGNTGHMARDCISRRGDPNGFGQPNAFGGQPAPFTPSNAASSTGNKAFDSEYASLMAELGEGAGGGKSGGGGAWRGDGSTPLSGIDPNSNLPPWRRPEMWQTPTVNQGYRPPYGGMAGGMYNASSPWAQAGYQQYASGAAGGTGVDPSAYAQYYQSMGYNAAQNA</sequence>
<dbReference type="Gene3D" id="3.40.50.150">
    <property type="entry name" value="Vaccinia Virus protein VP39"/>
    <property type="match status" value="1"/>
</dbReference>
<dbReference type="InterPro" id="IPR047086">
    <property type="entry name" value="SF1-HH_sf"/>
</dbReference>
<evidence type="ECO:0000256" key="11">
    <source>
        <dbReference type="ARBA" id="ARBA00022884"/>
    </source>
</evidence>
<evidence type="ECO:0000256" key="18">
    <source>
        <dbReference type="SAM" id="MobiDB-lite"/>
    </source>
</evidence>
<feature type="domain" description="CCHC-type" evidence="19">
    <location>
        <begin position="759"/>
        <end position="772"/>
    </location>
</feature>
<comment type="similarity">
    <text evidence="17">Belongs to the class I-like SAM-binding methyltransferase superfamily. RsmB/NOP family.</text>
</comment>
<dbReference type="GO" id="GO:0001510">
    <property type="term" value="P:RNA methylation"/>
    <property type="evidence" value="ECO:0007669"/>
    <property type="project" value="InterPro"/>
</dbReference>
<dbReference type="InterPro" id="IPR055256">
    <property type="entry name" value="KH_1_KHDC4/BBP-like"/>
</dbReference>
<dbReference type="InterPro" id="IPR004087">
    <property type="entry name" value="KH_dom"/>
</dbReference>
<dbReference type="GO" id="GO:0003729">
    <property type="term" value="F:mRNA binding"/>
    <property type="evidence" value="ECO:0007669"/>
    <property type="project" value="TreeGrafter"/>
</dbReference>
<keyword evidence="7 17" id="KW-0949">S-adenosyl-L-methionine</keyword>
<keyword evidence="12" id="KW-0508">mRNA splicing</keyword>
<dbReference type="InterPro" id="IPR049560">
    <property type="entry name" value="MeTrfase_RsmB-F_NOP2_cat"/>
</dbReference>
<dbReference type="PROSITE" id="PS50084">
    <property type="entry name" value="KH_TYPE_1"/>
    <property type="match status" value="1"/>
</dbReference>